<evidence type="ECO:0000256" key="1">
    <source>
        <dbReference type="SAM" id="MobiDB-lite"/>
    </source>
</evidence>
<sequence length="82" mass="9534">MAAEETIRIDGRPYTSQQVMEYLMNIDYENITEENASVERENDSDISDIESEHSIYNTNSEISGTDSEVEETSRRLRNRRQA</sequence>
<dbReference type="AlphaFoldDB" id="A0AA38ICI6"/>
<feature type="region of interest" description="Disordered" evidence="1">
    <location>
        <begin position="34"/>
        <end position="82"/>
    </location>
</feature>
<proteinExistence type="predicted"/>
<name>A0AA38ICI6_9CUCU</name>
<keyword evidence="3" id="KW-1185">Reference proteome</keyword>
<dbReference type="Proteomes" id="UP001168821">
    <property type="component" value="Unassembled WGS sequence"/>
</dbReference>
<evidence type="ECO:0000313" key="2">
    <source>
        <dbReference type="EMBL" id="KAJ3652579.1"/>
    </source>
</evidence>
<protein>
    <submittedName>
        <fullName evidence="2">Uncharacterized protein</fullName>
    </submittedName>
</protein>
<reference evidence="2" key="1">
    <citation type="journal article" date="2023" name="G3 (Bethesda)">
        <title>Whole genome assemblies of Zophobas morio and Tenebrio molitor.</title>
        <authorList>
            <person name="Kaur S."/>
            <person name="Stinson S.A."/>
            <person name="diCenzo G.C."/>
        </authorList>
    </citation>
    <scope>NUCLEOTIDE SEQUENCE</scope>
    <source>
        <strain evidence="2">QUZm001</strain>
    </source>
</reference>
<feature type="compositionally biased region" description="Polar residues" evidence="1">
    <location>
        <begin position="56"/>
        <end position="66"/>
    </location>
</feature>
<evidence type="ECO:0000313" key="3">
    <source>
        <dbReference type="Proteomes" id="UP001168821"/>
    </source>
</evidence>
<gene>
    <name evidence="2" type="ORF">Zmor_018531</name>
</gene>
<organism evidence="2 3">
    <name type="scientific">Zophobas morio</name>
    <dbReference type="NCBI Taxonomy" id="2755281"/>
    <lineage>
        <taxon>Eukaryota</taxon>
        <taxon>Metazoa</taxon>
        <taxon>Ecdysozoa</taxon>
        <taxon>Arthropoda</taxon>
        <taxon>Hexapoda</taxon>
        <taxon>Insecta</taxon>
        <taxon>Pterygota</taxon>
        <taxon>Neoptera</taxon>
        <taxon>Endopterygota</taxon>
        <taxon>Coleoptera</taxon>
        <taxon>Polyphaga</taxon>
        <taxon>Cucujiformia</taxon>
        <taxon>Tenebrionidae</taxon>
        <taxon>Zophobas</taxon>
    </lineage>
</organism>
<accession>A0AA38ICI6</accession>
<comment type="caution">
    <text evidence="2">The sequence shown here is derived from an EMBL/GenBank/DDBJ whole genome shotgun (WGS) entry which is preliminary data.</text>
</comment>
<dbReference type="EMBL" id="JALNTZ010000005">
    <property type="protein sequence ID" value="KAJ3652579.1"/>
    <property type="molecule type" value="Genomic_DNA"/>
</dbReference>